<organism evidence="1 2">
    <name type="scientific">Streptomyces thermolineatus</name>
    <dbReference type="NCBI Taxonomy" id="44033"/>
    <lineage>
        <taxon>Bacteria</taxon>
        <taxon>Bacillati</taxon>
        <taxon>Actinomycetota</taxon>
        <taxon>Actinomycetes</taxon>
        <taxon>Kitasatosporales</taxon>
        <taxon>Streptomycetaceae</taxon>
        <taxon>Streptomyces</taxon>
    </lineage>
</organism>
<reference evidence="1 2" key="1">
    <citation type="journal article" date="2019" name="Int. J. Syst. Evol. Microbiol.">
        <title>The Global Catalogue of Microorganisms (GCM) 10K type strain sequencing project: providing services to taxonomists for standard genome sequencing and annotation.</title>
        <authorList>
            <consortium name="The Broad Institute Genomics Platform"/>
            <consortium name="The Broad Institute Genome Sequencing Center for Infectious Disease"/>
            <person name="Wu L."/>
            <person name="Ma J."/>
        </authorList>
    </citation>
    <scope>NUCLEOTIDE SEQUENCE [LARGE SCALE GENOMIC DNA]</scope>
    <source>
        <strain evidence="1 2">JCM 6307</strain>
    </source>
</reference>
<evidence type="ECO:0000313" key="1">
    <source>
        <dbReference type="EMBL" id="GAA2482538.1"/>
    </source>
</evidence>
<proteinExistence type="predicted"/>
<keyword evidence="2" id="KW-1185">Reference proteome</keyword>
<sequence length="71" mass="7183">MTGRAAGRAAVFTARRPAVFTARPVVAPARRPVVPPADGGGRCPVGGLRAVDAGPRVGAAFRLPVVPRLDG</sequence>
<evidence type="ECO:0000313" key="2">
    <source>
        <dbReference type="Proteomes" id="UP001501358"/>
    </source>
</evidence>
<dbReference type="Proteomes" id="UP001501358">
    <property type="component" value="Unassembled WGS sequence"/>
</dbReference>
<gene>
    <name evidence="1" type="ORF">GCM10010406_18540</name>
</gene>
<accession>A0ABN3LER1</accession>
<dbReference type="EMBL" id="BAAATA010000008">
    <property type="protein sequence ID" value="GAA2482538.1"/>
    <property type="molecule type" value="Genomic_DNA"/>
</dbReference>
<comment type="caution">
    <text evidence="1">The sequence shown here is derived from an EMBL/GenBank/DDBJ whole genome shotgun (WGS) entry which is preliminary data.</text>
</comment>
<name>A0ABN3LER1_9ACTN</name>
<protein>
    <submittedName>
        <fullName evidence="1">Uncharacterized protein</fullName>
    </submittedName>
</protein>